<dbReference type="EMBL" id="JALNTZ010000002">
    <property type="protein sequence ID" value="KAJ3660884.1"/>
    <property type="molecule type" value="Genomic_DNA"/>
</dbReference>
<evidence type="ECO:0000313" key="4">
    <source>
        <dbReference type="Proteomes" id="UP001168821"/>
    </source>
</evidence>
<dbReference type="InterPro" id="IPR053025">
    <property type="entry name" value="Mito_ATP_Synthase-Asso"/>
</dbReference>
<comment type="caution">
    <text evidence="3">The sequence shown here is derived from an EMBL/GenBank/DDBJ whole genome shotgun (WGS) entry which is preliminary data.</text>
</comment>
<evidence type="ECO:0000256" key="1">
    <source>
        <dbReference type="SAM" id="Phobius"/>
    </source>
</evidence>
<evidence type="ECO:0000259" key="2">
    <source>
        <dbReference type="PROSITE" id="PS50076"/>
    </source>
</evidence>
<keyword evidence="1" id="KW-0812">Transmembrane</keyword>
<dbReference type="Pfam" id="PF00226">
    <property type="entry name" value="DnaJ"/>
    <property type="match status" value="1"/>
</dbReference>
<dbReference type="SUPFAM" id="SSF46565">
    <property type="entry name" value="Chaperone J-domain"/>
    <property type="match status" value="1"/>
</dbReference>
<protein>
    <recommendedName>
        <fullName evidence="2">J domain-containing protein</fullName>
    </recommendedName>
</protein>
<dbReference type="InterPro" id="IPR036869">
    <property type="entry name" value="J_dom_sf"/>
</dbReference>
<dbReference type="PANTHER" id="PTHR44873:SF1">
    <property type="entry name" value="DNAJ HOMOLOG SUBFAMILY C MEMBER 30, MITOCHONDRIAL"/>
    <property type="match status" value="1"/>
</dbReference>
<keyword evidence="1" id="KW-0472">Membrane</keyword>
<evidence type="ECO:0000313" key="3">
    <source>
        <dbReference type="EMBL" id="KAJ3660884.1"/>
    </source>
</evidence>
<dbReference type="PRINTS" id="PR00625">
    <property type="entry name" value="JDOMAIN"/>
</dbReference>
<dbReference type="PANTHER" id="PTHR44873">
    <property type="entry name" value="DNAJ HOMOLOG SUBFAMILY C MEMBER 30, MITOCHONDRIAL"/>
    <property type="match status" value="1"/>
</dbReference>
<keyword evidence="1" id="KW-1133">Transmembrane helix</keyword>
<keyword evidence="4" id="KW-1185">Reference proteome</keyword>
<gene>
    <name evidence="3" type="ORF">Zmor_005313</name>
</gene>
<dbReference type="CDD" id="cd06257">
    <property type="entry name" value="DnaJ"/>
    <property type="match status" value="1"/>
</dbReference>
<name>A0AA38IXJ6_9CUCU</name>
<feature type="domain" description="J" evidence="2">
    <location>
        <begin position="28"/>
        <end position="93"/>
    </location>
</feature>
<sequence>MYSPTKFLQKIESQMRQLYTHARLNGRNHYDTLGITPKATQADIKSAYYKLSMLHHPDKSKDRDEAATKFRDITQAYEVLGNVRTRKLYDKGLLISHIGTSDDIPLHKFYQSRDTKSRPPAPYGRTTVYDFDEWSKAHYGATFQKSLKFKEKERMKKMQEQRNVEDIKQEKVVFLVGLFVLMAAYLFYGREDYDNPQRVSVFGSNIIVTPKSD</sequence>
<proteinExistence type="predicted"/>
<dbReference type="Gene3D" id="1.10.287.110">
    <property type="entry name" value="DnaJ domain"/>
    <property type="match status" value="1"/>
</dbReference>
<dbReference type="AlphaFoldDB" id="A0AA38IXJ6"/>
<dbReference type="Proteomes" id="UP001168821">
    <property type="component" value="Unassembled WGS sequence"/>
</dbReference>
<dbReference type="PROSITE" id="PS50076">
    <property type="entry name" value="DNAJ_2"/>
    <property type="match status" value="1"/>
</dbReference>
<reference evidence="3" key="1">
    <citation type="journal article" date="2023" name="G3 (Bethesda)">
        <title>Whole genome assemblies of Zophobas morio and Tenebrio molitor.</title>
        <authorList>
            <person name="Kaur S."/>
            <person name="Stinson S.A."/>
            <person name="diCenzo G.C."/>
        </authorList>
    </citation>
    <scope>NUCLEOTIDE SEQUENCE</scope>
    <source>
        <strain evidence="3">QUZm001</strain>
    </source>
</reference>
<dbReference type="InterPro" id="IPR001623">
    <property type="entry name" value="DnaJ_domain"/>
</dbReference>
<organism evidence="3 4">
    <name type="scientific">Zophobas morio</name>
    <dbReference type="NCBI Taxonomy" id="2755281"/>
    <lineage>
        <taxon>Eukaryota</taxon>
        <taxon>Metazoa</taxon>
        <taxon>Ecdysozoa</taxon>
        <taxon>Arthropoda</taxon>
        <taxon>Hexapoda</taxon>
        <taxon>Insecta</taxon>
        <taxon>Pterygota</taxon>
        <taxon>Neoptera</taxon>
        <taxon>Endopterygota</taxon>
        <taxon>Coleoptera</taxon>
        <taxon>Polyphaga</taxon>
        <taxon>Cucujiformia</taxon>
        <taxon>Tenebrionidae</taxon>
        <taxon>Zophobas</taxon>
    </lineage>
</organism>
<accession>A0AA38IXJ6</accession>
<dbReference type="PROSITE" id="PS00636">
    <property type="entry name" value="DNAJ_1"/>
    <property type="match status" value="1"/>
</dbReference>
<feature type="transmembrane region" description="Helical" evidence="1">
    <location>
        <begin position="172"/>
        <end position="188"/>
    </location>
</feature>
<dbReference type="InterPro" id="IPR018253">
    <property type="entry name" value="DnaJ_domain_CS"/>
</dbReference>
<dbReference type="SMART" id="SM00271">
    <property type="entry name" value="DnaJ"/>
    <property type="match status" value="1"/>
</dbReference>